<feature type="transmembrane region" description="Helical" evidence="2">
    <location>
        <begin position="202"/>
        <end position="220"/>
    </location>
</feature>
<sequence>MNGSIRTPTPDRRGIDAVLQSPEQDPITIQGEGQEGIMSQTNTDRHANDTIGAASTAEEDVCFHQNLNRSKMTGHTDTPVKKQGSGQPEPALKAPDGGYGWFVVLGSFLVQFLIGGLGRSDGLFFLMFEASYNQSATLTAWPGAMADMLRLGMGPIASAICQRWSVRTCCMIGGLGLGLVQIVTAFSPSFSLVLVSNGALQGIARGLLYGPSLIIVTMYFDRRRSFATGISTSGVGVGTFLLVPLIQFLFDTYGFMGGFLVTGAICFHALVMAMLSRPLFLHYKFIGQHRFESQENDVCTLQDVDEDEGVCLELMEHKPAFNGKELPSSSTSQHARKTSFWKSTTDILFPREKRHKKLEGGNKEKPKLFHFSLLRDPAFLGYCLSLLMFTATFKTFFAFLPPLAKSSGLTSGQAVFILSISGAVDTVGRIAFGFLLDRSFLRRRRLAVFCCVLFLLALVCASMPVLAGNFGGLCVAASLFGTMAGTLAAQKSVICVDLLGAERMPSAFGILLLFQAVGLGIGPLLFVVKGSAIEAVVKGSAIEAVVKGSAMEQWSRGRPVRQWSRTRIPDSLGQGVGH</sequence>
<feature type="transmembrane region" description="Helical" evidence="2">
    <location>
        <begin position="172"/>
        <end position="196"/>
    </location>
</feature>
<dbReference type="Gene3D" id="1.20.1250.20">
    <property type="entry name" value="MFS general substrate transporter like domains"/>
    <property type="match status" value="2"/>
</dbReference>
<evidence type="ECO:0000313" key="3">
    <source>
        <dbReference type="EMBL" id="RUS78430.1"/>
    </source>
</evidence>
<dbReference type="InterPro" id="IPR036259">
    <property type="entry name" value="MFS_trans_sf"/>
</dbReference>
<dbReference type="SUPFAM" id="SSF103473">
    <property type="entry name" value="MFS general substrate transporter"/>
    <property type="match status" value="1"/>
</dbReference>
<evidence type="ECO:0000256" key="2">
    <source>
        <dbReference type="SAM" id="Phobius"/>
    </source>
</evidence>
<dbReference type="AlphaFoldDB" id="A0A433TA82"/>
<comment type="caution">
    <text evidence="3">The sequence shown here is derived from an EMBL/GenBank/DDBJ whole genome shotgun (WGS) entry which is preliminary data.</text>
</comment>
<feature type="transmembrane region" description="Helical" evidence="2">
    <location>
        <begin position="412"/>
        <end position="434"/>
    </location>
</feature>
<dbReference type="Proteomes" id="UP000271974">
    <property type="component" value="Unassembled WGS sequence"/>
</dbReference>
<reference evidence="3 4" key="1">
    <citation type="submission" date="2019-01" db="EMBL/GenBank/DDBJ databases">
        <title>A draft genome assembly of the solar-powered sea slug Elysia chlorotica.</title>
        <authorList>
            <person name="Cai H."/>
            <person name="Li Q."/>
            <person name="Fang X."/>
            <person name="Li J."/>
            <person name="Curtis N.E."/>
            <person name="Altenburger A."/>
            <person name="Shibata T."/>
            <person name="Feng M."/>
            <person name="Maeda T."/>
            <person name="Schwartz J.A."/>
            <person name="Shigenobu S."/>
            <person name="Lundholm N."/>
            <person name="Nishiyama T."/>
            <person name="Yang H."/>
            <person name="Hasebe M."/>
            <person name="Li S."/>
            <person name="Pierce S.K."/>
            <person name="Wang J."/>
        </authorList>
    </citation>
    <scope>NUCLEOTIDE SEQUENCE [LARGE SCALE GENOMIC DNA]</scope>
    <source>
        <strain evidence="3">EC2010</strain>
        <tissue evidence="3">Whole organism of an adult</tissue>
    </source>
</reference>
<dbReference type="PANTHER" id="PTHR11360:SF306">
    <property type="entry name" value="RE01051P"/>
    <property type="match status" value="1"/>
</dbReference>
<dbReference type="Pfam" id="PF07690">
    <property type="entry name" value="MFS_1"/>
    <property type="match status" value="1"/>
</dbReference>
<dbReference type="OrthoDB" id="6286464at2759"/>
<dbReference type="EMBL" id="RQTK01000510">
    <property type="protein sequence ID" value="RUS78430.1"/>
    <property type="molecule type" value="Genomic_DNA"/>
</dbReference>
<feature type="transmembrane region" description="Helical" evidence="2">
    <location>
        <begin position="510"/>
        <end position="528"/>
    </location>
</feature>
<evidence type="ECO:0000313" key="4">
    <source>
        <dbReference type="Proteomes" id="UP000271974"/>
    </source>
</evidence>
<organism evidence="3 4">
    <name type="scientific">Elysia chlorotica</name>
    <name type="common">Eastern emerald elysia</name>
    <name type="synonym">Sea slug</name>
    <dbReference type="NCBI Taxonomy" id="188477"/>
    <lineage>
        <taxon>Eukaryota</taxon>
        <taxon>Metazoa</taxon>
        <taxon>Spiralia</taxon>
        <taxon>Lophotrochozoa</taxon>
        <taxon>Mollusca</taxon>
        <taxon>Gastropoda</taxon>
        <taxon>Heterobranchia</taxon>
        <taxon>Euthyneura</taxon>
        <taxon>Panpulmonata</taxon>
        <taxon>Sacoglossa</taxon>
        <taxon>Placobranchoidea</taxon>
        <taxon>Plakobranchidae</taxon>
        <taxon>Elysia</taxon>
    </lineage>
</organism>
<dbReference type="InterPro" id="IPR050327">
    <property type="entry name" value="Proton-linked_MCT"/>
</dbReference>
<keyword evidence="2" id="KW-1133">Transmembrane helix</keyword>
<keyword evidence="4" id="KW-1185">Reference proteome</keyword>
<feature type="transmembrane region" description="Helical" evidence="2">
    <location>
        <begin position="256"/>
        <end position="275"/>
    </location>
</feature>
<keyword evidence="2" id="KW-0812">Transmembrane</keyword>
<gene>
    <name evidence="3" type="ORF">EGW08_013804</name>
</gene>
<feature type="transmembrane region" description="Helical" evidence="2">
    <location>
        <begin position="379"/>
        <end position="400"/>
    </location>
</feature>
<feature type="region of interest" description="Disordered" evidence="1">
    <location>
        <begin position="1"/>
        <end position="29"/>
    </location>
</feature>
<feature type="transmembrane region" description="Helical" evidence="2">
    <location>
        <begin position="99"/>
        <end position="118"/>
    </location>
</feature>
<protein>
    <recommendedName>
        <fullName evidence="5">Major facilitator superfamily (MFS) profile domain-containing protein</fullName>
    </recommendedName>
</protein>
<evidence type="ECO:0000256" key="1">
    <source>
        <dbReference type="SAM" id="MobiDB-lite"/>
    </source>
</evidence>
<dbReference type="PANTHER" id="PTHR11360">
    <property type="entry name" value="MONOCARBOXYLATE TRANSPORTER"/>
    <property type="match status" value="1"/>
</dbReference>
<dbReference type="InterPro" id="IPR011701">
    <property type="entry name" value="MFS"/>
</dbReference>
<proteinExistence type="predicted"/>
<evidence type="ECO:0008006" key="5">
    <source>
        <dbReference type="Google" id="ProtNLM"/>
    </source>
</evidence>
<feature type="transmembrane region" description="Helical" evidence="2">
    <location>
        <begin position="227"/>
        <end position="250"/>
    </location>
</feature>
<name>A0A433TA82_ELYCH</name>
<feature type="transmembrane region" description="Helical" evidence="2">
    <location>
        <begin position="446"/>
        <end position="464"/>
    </location>
</feature>
<dbReference type="CDD" id="cd17352">
    <property type="entry name" value="MFS_MCT_SLC16"/>
    <property type="match status" value="1"/>
</dbReference>
<feature type="region of interest" description="Disordered" evidence="1">
    <location>
        <begin position="69"/>
        <end position="91"/>
    </location>
</feature>
<accession>A0A433TA82</accession>
<keyword evidence="2" id="KW-0472">Membrane</keyword>
<dbReference type="GO" id="GO:0008028">
    <property type="term" value="F:monocarboxylic acid transmembrane transporter activity"/>
    <property type="evidence" value="ECO:0007669"/>
    <property type="project" value="TreeGrafter"/>
</dbReference>